<keyword evidence="8" id="KW-0067">ATP-binding</keyword>
<dbReference type="Pfam" id="PF00204">
    <property type="entry name" value="DNA_gyraseB"/>
    <property type="match status" value="1"/>
</dbReference>
<feature type="non-terminal residue" evidence="15">
    <location>
        <position position="666"/>
    </location>
</feature>
<dbReference type="Gene3D" id="3.40.50.670">
    <property type="match status" value="1"/>
</dbReference>
<evidence type="ECO:0000256" key="10">
    <source>
        <dbReference type="ARBA" id="ARBA00023029"/>
    </source>
</evidence>
<dbReference type="AlphaFoldDB" id="A0A930Y235"/>
<evidence type="ECO:0000313" key="16">
    <source>
        <dbReference type="Proteomes" id="UP000604381"/>
    </source>
</evidence>
<keyword evidence="11" id="KW-0238">DNA-binding</keyword>
<dbReference type="InterPro" id="IPR036890">
    <property type="entry name" value="HATPase_C_sf"/>
</dbReference>
<keyword evidence="6" id="KW-0479">Metal-binding</keyword>
<evidence type="ECO:0000256" key="12">
    <source>
        <dbReference type="ARBA" id="ARBA00023235"/>
    </source>
</evidence>
<dbReference type="CDD" id="cd16928">
    <property type="entry name" value="HATPase_GyrB-like"/>
    <property type="match status" value="1"/>
</dbReference>
<evidence type="ECO:0000256" key="7">
    <source>
        <dbReference type="ARBA" id="ARBA00022741"/>
    </source>
</evidence>
<dbReference type="FunFam" id="3.30.565.10:FF:000002">
    <property type="entry name" value="DNA gyrase subunit B"/>
    <property type="match status" value="1"/>
</dbReference>
<comment type="similarity">
    <text evidence="3">Belongs to the type II topoisomerase GyrB family.</text>
</comment>
<dbReference type="InterPro" id="IPR006171">
    <property type="entry name" value="TOPRIM_dom"/>
</dbReference>
<evidence type="ECO:0000256" key="6">
    <source>
        <dbReference type="ARBA" id="ARBA00022723"/>
    </source>
</evidence>
<dbReference type="Pfam" id="PF01751">
    <property type="entry name" value="Toprim"/>
    <property type="match status" value="1"/>
</dbReference>
<accession>A0A930Y235</accession>
<dbReference type="SMART" id="SM00387">
    <property type="entry name" value="HATPase_c"/>
    <property type="match status" value="1"/>
</dbReference>
<dbReference type="Pfam" id="PF02518">
    <property type="entry name" value="HATPase_c"/>
    <property type="match status" value="1"/>
</dbReference>
<evidence type="ECO:0000256" key="1">
    <source>
        <dbReference type="ARBA" id="ARBA00000185"/>
    </source>
</evidence>
<dbReference type="Proteomes" id="UP000604381">
    <property type="component" value="Unassembled WGS sequence"/>
</dbReference>
<proteinExistence type="inferred from homology"/>
<keyword evidence="9" id="KW-0460">Magnesium</keyword>
<dbReference type="EC" id="5.6.2.2" evidence="4"/>
<dbReference type="SUPFAM" id="SSF54211">
    <property type="entry name" value="Ribosomal protein S5 domain 2-like"/>
    <property type="match status" value="1"/>
</dbReference>
<sequence length="666" mass="73707">MPAPKKKAARKKPASYDAEQITVLKGLEPVRKRPGMYIGDTSDGTGLHHMVQEVVDNSVDEALEGHCDQVTVTLRADGGCTVADNGRGIPVKMHQTEKRPTPEVVMTILHAGGKFSNDSYKVSGGLHGVGVSCVNALSSRLELLIRRDGFEHTMEFARGAVTKKLAKGAKTKETGTTISFWPDGEIFEGTDFRFETLAKRLQELAFLNSNLRIDLVDEREEPARRESYHYEGGLREFVAQRAHAHREYQAVHEKMFYCHKERGGIVLEVAMQWGAGYAENIRCYTNNIPQSDGGTHLTGFRAALTRVVKNYMAELAKKAAKARKAGPEVSGEDIREGLLCVLAVKVPDPKFSSQTKDKLVSSEVRPVVEELFGEELGIFLQERPRDAQVICDKIQAAAAARQAARQARESARRKSAFDSGGLPGKLADCQEKDPAKSEIYLVEGDSAGGSAKQGRDRSFQAVLPLRGKILNVEKSRLDKIVQSKVIQDLYQALGVPLVVDRKADDDEDGGEQETNGGLPEALKALRYHRIIIMTDADVDGAHIATLLLTVFFRRLPELIKLGLVYLALPPLYKARIGKQERYLQDDRELKDFLAEYTLANASFRAQGKKQDAKDFGQYYKMVQKAELVIQRQKANPASPLDEDVLRTLLTLPEPLRVDSAKDAKAA</sequence>
<organism evidence="15 16">
    <name type="scientific">Candidatus Amphirhobacter heronislandensis</name>
    <dbReference type="NCBI Taxonomy" id="1732024"/>
    <lineage>
        <taxon>Bacteria</taxon>
        <taxon>Pseudomonadati</taxon>
        <taxon>Pseudomonadota</taxon>
        <taxon>Gammaproteobacteria</taxon>
        <taxon>Candidatus Tethybacterales</taxon>
        <taxon>Candidatus Tethybacteraceae</taxon>
        <taxon>Candidatus Amphirhobacter</taxon>
    </lineage>
</organism>
<comment type="caution">
    <text evidence="15">The sequence shown here is derived from an EMBL/GenBank/DDBJ whole genome shotgun (WGS) entry which is preliminary data.</text>
</comment>
<keyword evidence="7" id="KW-0547">Nucleotide-binding</keyword>
<evidence type="ECO:0000256" key="9">
    <source>
        <dbReference type="ARBA" id="ARBA00022842"/>
    </source>
</evidence>
<dbReference type="InterPro" id="IPR013760">
    <property type="entry name" value="Topo_IIA-like_dom_sf"/>
</dbReference>
<keyword evidence="10" id="KW-0799">Topoisomerase</keyword>
<protein>
    <recommendedName>
        <fullName evidence="5">DNA gyrase subunit B</fullName>
        <ecNumber evidence="4">5.6.2.2</ecNumber>
    </recommendedName>
</protein>
<feature type="region of interest" description="Disordered" evidence="13">
    <location>
        <begin position="409"/>
        <end position="428"/>
    </location>
</feature>
<evidence type="ECO:0000256" key="8">
    <source>
        <dbReference type="ARBA" id="ARBA00022840"/>
    </source>
</evidence>
<name>A0A930Y235_9GAMM</name>
<evidence type="ECO:0000256" key="13">
    <source>
        <dbReference type="SAM" id="MobiDB-lite"/>
    </source>
</evidence>
<dbReference type="InterPro" id="IPR014721">
    <property type="entry name" value="Ribsml_uS5_D2-typ_fold_subgr"/>
</dbReference>
<dbReference type="PANTHER" id="PTHR45866:SF1">
    <property type="entry name" value="DNA GYRASE SUBUNIT B, MITOCHONDRIAL"/>
    <property type="match status" value="1"/>
</dbReference>
<feature type="domain" description="Toprim" evidence="14">
    <location>
        <begin position="437"/>
        <end position="570"/>
    </location>
</feature>
<dbReference type="EMBL" id="JADHEI010000058">
    <property type="protein sequence ID" value="MBF2735970.1"/>
    <property type="molecule type" value="Genomic_DNA"/>
</dbReference>
<evidence type="ECO:0000259" key="14">
    <source>
        <dbReference type="PROSITE" id="PS50880"/>
    </source>
</evidence>
<dbReference type="GO" id="GO:0046872">
    <property type="term" value="F:metal ion binding"/>
    <property type="evidence" value="ECO:0007669"/>
    <property type="project" value="UniProtKB-KW"/>
</dbReference>
<evidence type="ECO:0000256" key="4">
    <source>
        <dbReference type="ARBA" id="ARBA00012895"/>
    </source>
</evidence>
<dbReference type="SUPFAM" id="SSF55874">
    <property type="entry name" value="ATPase domain of HSP90 chaperone/DNA topoisomerase II/histidine kinase"/>
    <property type="match status" value="1"/>
</dbReference>
<dbReference type="GO" id="GO:0003677">
    <property type="term" value="F:DNA binding"/>
    <property type="evidence" value="ECO:0007669"/>
    <property type="project" value="UniProtKB-KW"/>
</dbReference>
<comment type="cofactor">
    <cofactor evidence="2">
        <name>Mg(2+)</name>
        <dbReference type="ChEBI" id="CHEBI:18420"/>
    </cofactor>
</comment>
<gene>
    <name evidence="15" type="ORF">ISN26_07920</name>
</gene>
<dbReference type="InterPro" id="IPR013759">
    <property type="entry name" value="Topo_IIA_B_C"/>
</dbReference>
<reference evidence="15" key="1">
    <citation type="submission" date="2020-10" db="EMBL/GenBank/DDBJ databases">
        <title>An improved Amphimedon queenslandica hologenome assembly reveals how three proteobacterial symbionts can extend the metabolic phenotypic of their marine sponge host.</title>
        <authorList>
            <person name="Degnan B."/>
            <person name="Degnan S."/>
            <person name="Xiang X."/>
        </authorList>
    </citation>
    <scope>NUCLEOTIDE SEQUENCE</scope>
    <source>
        <strain evidence="15">AqS2</strain>
    </source>
</reference>
<dbReference type="InterPro" id="IPR018522">
    <property type="entry name" value="TopoIIA_CS"/>
</dbReference>
<dbReference type="GO" id="GO:0003918">
    <property type="term" value="F:DNA topoisomerase type II (double strand cut, ATP-hydrolyzing) activity"/>
    <property type="evidence" value="ECO:0007669"/>
    <property type="project" value="UniProtKB-EC"/>
</dbReference>
<keyword evidence="12" id="KW-0413">Isomerase</keyword>
<dbReference type="Gene3D" id="3.30.565.10">
    <property type="entry name" value="Histidine kinase-like ATPase, C-terminal domain"/>
    <property type="match status" value="1"/>
</dbReference>
<dbReference type="NCBIfam" id="NF011501">
    <property type="entry name" value="PRK14939.1"/>
    <property type="match status" value="1"/>
</dbReference>
<keyword evidence="16" id="KW-1185">Reference proteome</keyword>
<dbReference type="PRINTS" id="PR01159">
    <property type="entry name" value="DNAGYRASEB"/>
</dbReference>
<evidence type="ECO:0000313" key="15">
    <source>
        <dbReference type="EMBL" id="MBF2735970.1"/>
    </source>
</evidence>
<dbReference type="InterPro" id="IPR000565">
    <property type="entry name" value="Topo_IIA_B"/>
</dbReference>
<evidence type="ECO:0000256" key="2">
    <source>
        <dbReference type="ARBA" id="ARBA00001946"/>
    </source>
</evidence>
<comment type="catalytic activity">
    <reaction evidence="1">
        <text>ATP-dependent breakage, passage and rejoining of double-stranded DNA.</text>
        <dbReference type="EC" id="5.6.2.2"/>
    </reaction>
</comment>
<dbReference type="FunFam" id="3.30.230.10:FF:000005">
    <property type="entry name" value="DNA gyrase subunit B"/>
    <property type="match status" value="1"/>
</dbReference>
<dbReference type="CDD" id="cd00822">
    <property type="entry name" value="TopoII_Trans_DNA_gyrase"/>
    <property type="match status" value="1"/>
</dbReference>
<evidence type="ECO:0000256" key="11">
    <source>
        <dbReference type="ARBA" id="ARBA00023125"/>
    </source>
</evidence>
<dbReference type="NCBIfam" id="NF004189">
    <property type="entry name" value="PRK05644.1"/>
    <property type="match status" value="1"/>
</dbReference>
<dbReference type="SUPFAM" id="SSF56719">
    <property type="entry name" value="Type II DNA topoisomerase"/>
    <property type="match status" value="1"/>
</dbReference>
<dbReference type="SMART" id="SM00433">
    <property type="entry name" value="TOP2c"/>
    <property type="match status" value="1"/>
</dbReference>
<evidence type="ECO:0000256" key="3">
    <source>
        <dbReference type="ARBA" id="ARBA00010708"/>
    </source>
</evidence>
<dbReference type="InterPro" id="IPR020568">
    <property type="entry name" value="Ribosomal_Su5_D2-typ_SF"/>
</dbReference>
<dbReference type="GO" id="GO:0005524">
    <property type="term" value="F:ATP binding"/>
    <property type="evidence" value="ECO:0007669"/>
    <property type="project" value="UniProtKB-KW"/>
</dbReference>
<dbReference type="InterPro" id="IPR001241">
    <property type="entry name" value="Topo_IIA"/>
</dbReference>
<dbReference type="GO" id="GO:0006265">
    <property type="term" value="P:DNA topological change"/>
    <property type="evidence" value="ECO:0007669"/>
    <property type="project" value="InterPro"/>
</dbReference>
<dbReference type="PRINTS" id="PR00418">
    <property type="entry name" value="TPI2FAMILY"/>
</dbReference>
<dbReference type="InterPro" id="IPR013506">
    <property type="entry name" value="Topo_IIA_bsu_dom2"/>
</dbReference>
<dbReference type="Gene3D" id="3.30.230.10">
    <property type="match status" value="1"/>
</dbReference>
<evidence type="ECO:0000256" key="5">
    <source>
        <dbReference type="ARBA" id="ARBA00019166"/>
    </source>
</evidence>
<dbReference type="InterPro" id="IPR003594">
    <property type="entry name" value="HATPase_dom"/>
</dbReference>
<dbReference type="PROSITE" id="PS50880">
    <property type="entry name" value="TOPRIM"/>
    <property type="match status" value="1"/>
</dbReference>
<dbReference type="PANTHER" id="PTHR45866">
    <property type="entry name" value="DNA GYRASE/TOPOISOMERASE SUBUNIT B"/>
    <property type="match status" value="1"/>
</dbReference>
<dbReference type="PROSITE" id="PS00177">
    <property type="entry name" value="TOPOISOMERASE_II"/>
    <property type="match status" value="1"/>
</dbReference>